<dbReference type="GeneID" id="20197562"/>
<accession>T1ELW2</accession>
<dbReference type="PANTHER" id="PTHR46241">
    <property type="entry name" value="ARMADILLO REPEAT-CONTAINING PROTEIN 4 ARMC4"/>
    <property type="match status" value="1"/>
</dbReference>
<keyword evidence="4" id="KW-1185">Reference proteome</keyword>
<dbReference type="Proteomes" id="UP000015101">
    <property type="component" value="Unassembled WGS sequence"/>
</dbReference>
<evidence type="ECO:0000313" key="4">
    <source>
        <dbReference type="Proteomes" id="UP000015101"/>
    </source>
</evidence>
<dbReference type="InterPro" id="IPR011989">
    <property type="entry name" value="ARM-like"/>
</dbReference>
<dbReference type="Gene3D" id="1.25.10.10">
    <property type="entry name" value="Leucine-rich Repeat Variant"/>
    <property type="match status" value="2"/>
</dbReference>
<dbReference type="SMART" id="SM00185">
    <property type="entry name" value="ARM"/>
    <property type="match status" value="6"/>
</dbReference>
<reference evidence="2 4" key="2">
    <citation type="journal article" date="2013" name="Nature">
        <title>Insights into bilaterian evolution from three spiralian genomes.</title>
        <authorList>
            <person name="Simakov O."/>
            <person name="Marletaz F."/>
            <person name="Cho S.J."/>
            <person name="Edsinger-Gonzales E."/>
            <person name="Havlak P."/>
            <person name="Hellsten U."/>
            <person name="Kuo D.H."/>
            <person name="Larsson T."/>
            <person name="Lv J."/>
            <person name="Arendt D."/>
            <person name="Savage R."/>
            <person name="Osoegawa K."/>
            <person name="de Jong P."/>
            <person name="Grimwood J."/>
            <person name="Chapman J.A."/>
            <person name="Shapiro H."/>
            <person name="Aerts A."/>
            <person name="Otillar R.P."/>
            <person name="Terry A.Y."/>
            <person name="Boore J.L."/>
            <person name="Grigoriev I.V."/>
            <person name="Lindberg D.R."/>
            <person name="Seaver E.C."/>
            <person name="Weisblat D.A."/>
            <person name="Putnam N.H."/>
            <person name="Rokhsar D.S."/>
        </authorList>
    </citation>
    <scope>NUCLEOTIDE SEQUENCE</scope>
</reference>
<dbReference type="PANTHER" id="PTHR46241:SF1">
    <property type="entry name" value="OUTER DYNEIN ARM-DOCKING COMPLEX SUBUNIT 2"/>
    <property type="match status" value="1"/>
</dbReference>
<dbReference type="HOGENOM" id="CLU_028951_0_0_1"/>
<dbReference type="InParanoid" id="T1ELW2"/>
<dbReference type="CTD" id="20197562"/>
<dbReference type="KEGG" id="hro:HELRODRAFT_156424"/>
<dbReference type="EnsemblMetazoa" id="HelroT156424">
    <property type="protein sequence ID" value="HelroP156424"/>
    <property type="gene ID" value="HelroG156424"/>
</dbReference>
<dbReference type="EMBL" id="AMQM01002920">
    <property type="status" value="NOT_ANNOTATED_CDS"/>
    <property type="molecule type" value="Genomic_DNA"/>
</dbReference>
<proteinExistence type="predicted"/>
<dbReference type="InterPro" id="IPR000225">
    <property type="entry name" value="Armadillo"/>
</dbReference>
<protein>
    <recommendedName>
        <fullName evidence="5">Armadillo repeat-containing domain-containing protein</fullName>
    </recommendedName>
</protein>
<evidence type="ECO:0000256" key="1">
    <source>
        <dbReference type="PROSITE-ProRule" id="PRU00259"/>
    </source>
</evidence>
<evidence type="ECO:0008006" key="5">
    <source>
        <dbReference type="Google" id="ProtNLM"/>
    </source>
</evidence>
<organism evidence="3 4">
    <name type="scientific">Helobdella robusta</name>
    <name type="common">Californian leech</name>
    <dbReference type="NCBI Taxonomy" id="6412"/>
    <lineage>
        <taxon>Eukaryota</taxon>
        <taxon>Metazoa</taxon>
        <taxon>Spiralia</taxon>
        <taxon>Lophotrochozoa</taxon>
        <taxon>Annelida</taxon>
        <taxon>Clitellata</taxon>
        <taxon>Hirudinea</taxon>
        <taxon>Rhynchobdellida</taxon>
        <taxon>Glossiphoniidae</taxon>
        <taxon>Helobdella</taxon>
    </lineage>
</organism>
<reference evidence="3" key="3">
    <citation type="submission" date="2015-06" db="UniProtKB">
        <authorList>
            <consortium name="EnsemblMetazoa"/>
        </authorList>
    </citation>
    <scope>IDENTIFICATION</scope>
</reference>
<dbReference type="eggNOG" id="KOG0167">
    <property type="taxonomic scope" value="Eukaryota"/>
</dbReference>
<dbReference type="RefSeq" id="XP_009012352.1">
    <property type="nucleotide sequence ID" value="XM_009014104.1"/>
</dbReference>
<evidence type="ECO:0000313" key="3">
    <source>
        <dbReference type="EnsemblMetazoa" id="HelroP156424"/>
    </source>
</evidence>
<dbReference type="SUPFAM" id="SSF48371">
    <property type="entry name" value="ARM repeat"/>
    <property type="match status" value="1"/>
</dbReference>
<dbReference type="Pfam" id="PF00514">
    <property type="entry name" value="Arm"/>
    <property type="match status" value="1"/>
</dbReference>
<dbReference type="PROSITE" id="PS50176">
    <property type="entry name" value="ARM_REPEAT"/>
    <property type="match status" value="1"/>
</dbReference>
<feature type="repeat" description="ARM" evidence="1">
    <location>
        <begin position="367"/>
        <end position="400"/>
    </location>
</feature>
<dbReference type="EMBL" id="KB095959">
    <property type="protein sequence ID" value="ESO09259.1"/>
    <property type="molecule type" value="Genomic_DNA"/>
</dbReference>
<dbReference type="STRING" id="6412.T1ELW2"/>
<dbReference type="AlphaFoldDB" id="T1ELW2"/>
<name>T1ELW2_HELRO</name>
<dbReference type="InterPro" id="IPR016024">
    <property type="entry name" value="ARM-type_fold"/>
</dbReference>
<reference evidence="4" key="1">
    <citation type="submission" date="2012-12" db="EMBL/GenBank/DDBJ databases">
        <authorList>
            <person name="Hellsten U."/>
            <person name="Grimwood J."/>
            <person name="Chapman J.A."/>
            <person name="Shapiro H."/>
            <person name="Aerts A."/>
            <person name="Otillar R.P."/>
            <person name="Terry A.Y."/>
            <person name="Boore J.L."/>
            <person name="Simakov O."/>
            <person name="Marletaz F."/>
            <person name="Cho S.-J."/>
            <person name="Edsinger-Gonzales E."/>
            <person name="Havlak P."/>
            <person name="Kuo D.-H."/>
            <person name="Larsson T."/>
            <person name="Lv J."/>
            <person name="Arendt D."/>
            <person name="Savage R."/>
            <person name="Osoegawa K."/>
            <person name="de Jong P."/>
            <person name="Lindberg D.R."/>
            <person name="Seaver E.C."/>
            <person name="Weisblat D.A."/>
            <person name="Putnam N.H."/>
            <person name="Grigoriev I.V."/>
            <person name="Rokhsar D.S."/>
        </authorList>
    </citation>
    <scope>NUCLEOTIDE SEQUENCE</scope>
</reference>
<evidence type="ECO:0000313" key="2">
    <source>
        <dbReference type="EMBL" id="ESO09259.1"/>
    </source>
</evidence>
<gene>
    <name evidence="3" type="primary">20197562</name>
    <name evidence="2" type="ORF">HELRODRAFT_156424</name>
</gene>
<dbReference type="OrthoDB" id="1683831at2759"/>
<sequence length="537" mass="59479">MASLKILIAISRYQPIWQCIINFGGVEILIELLNNISVPIRCLAAECLGAVAKTAKARSLIRQKNGIFKLHQYAITTPNKQWKRSIALAKSGAIVLSVLSNSRRTRKAMQLCNILPYLSRHLKSTDVVFLQSVVKIIGEFAKEQLYRSSILSENMIPLLVHALNYNDGLLSERVCKVFYRASEDERIRHEVFKEKGLVLMKKILDNCSLDDNTLLPIIKSVTGAISKLLLSPENVKVVSKLGISEILIPMMKSKSIKILLNVLNAFIEILKVPANRLEFSKNRGLHALLSLQSNTIPLVLILVNYALAQCAEEPSLINIIIENDGVRLLWSLLTHPNDEVKASAAVAICPCIKTAQDSGYMVRSLVSGLEILVKLLKSNNVNVLASVCATIANVVQDEENIGILTEFKVCYLLSKILCAPNTNTLQANLSQAIAQCCRFGNNREVFGKEDVVVHLVRYLDTDDYRIHKAAAQALYQLSLDPDNIIRMHAEGCVKPLLKLIGSSDEELQEAASQCVSNIRNLAFANSMAKNAKTTNKN</sequence>